<evidence type="ECO:0000313" key="1">
    <source>
        <dbReference type="EMBL" id="MBW96690.1"/>
    </source>
</evidence>
<proteinExistence type="predicted"/>
<organism evidence="1">
    <name type="scientific">Rhizophora mucronata</name>
    <name type="common">Asiatic mangrove</name>
    <dbReference type="NCBI Taxonomy" id="61149"/>
    <lineage>
        <taxon>Eukaryota</taxon>
        <taxon>Viridiplantae</taxon>
        <taxon>Streptophyta</taxon>
        <taxon>Embryophyta</taxon>
        <taxon>Tracheophyta</taxon>
        <taxon>Spermatophyta</taxon>
        <taxon>Magnoliopsida</taxon>
        <taxon>eudicotyledons</taxon>
        <taxon>Gunneridae</taxon>
        <taxon>Pentapetalae</taxon>
        <taxon>rosids</taxon>
        <taxon>fabids</taxon>
        <taxon>Malpighiales</taxon>
        <taxon>Rhizophoraceae</taxon>
        <taxon>Rhizophora</taxon>
    </lineage>
</organism>
<accession>A0A2P2JTC9</accession>
<reference evidence="1" key="1">
    <citation type="submission" date="2018-02" db="EMBL/GenBank/DDBJ databases">
        <title>Rhizophora mucronata_Transcriptome.</title>
        <authorList>
            <person name="Meera S.P."/>
            <person name="Sreeshan A."/>
            <person name="Augustine A."/>
        </authorList>
    </citation>
    <scope>NUCLEOTIDE SEQUENCE</scope>
    <source>
        <tissue evidence="1">Leaf</tissue>
    </source>
</reference>
<dbReference type="EMBL" id="GGEC01016207">
    <property type="protein sequence ID" value="MBW96690.1"/>
    <property type="molecule type" value="Transcribed_RNA"/>
</dbReference>
<dbReference type="AlphaFoldDB" id="A0A2P2JTC9"/>
<sequence length="53" mass="6019">MTKENGDFANMYQKCCFTGKRVYLIKVSRLEPTKNSSLSSDKVCQSLHSTIVM</sequence>
<name>A0A2P2JTC9_RHIMU</name>
<protein>
    <submittedName>
        <fullName evidence="1">Uncharacterized protein</fullName>
    </submittedName>
</protein>